<gene>
    <name evidence="3" type="ORF">DI556_22230</name>
</gene>
<proteinExistence type="predicted"/>
<sequence>MMHDRIDTCPEATDASLLDNQRDREGAAWFADAVVPPILMSMAPSDTRISPEAVEMTAAFLVGDAETYARRYAGCYWPGGLAGATLGIGYDLGYVTSAMNATDWEGVLDGEWIHKLVSGLGLRGDPGGPALAAFFADAGLSIPWDQAMMVHRERVIPRWTGLVERALPNTGMLSSHQLGALVSLAMSRGVQFASIGDRYVEMRKIAQHMRDRRFDRIPGEIAAMTRLCRDTPGLKSRRQMEAALFATGID</sequence>
<accession>A0A2W5PM43</accession>
<reference evidence="3 4" key="1">
    <citation type="submission" date="2017-08" db="EMBL/GenBank/DDBJ databases">
        <title>Infants hospitalized years apart are colonized by the same room-sourced microbial strains.</title>
        <authorList>
            <person name="Brooks B."/>
            <person name="Olm M.R."/>
            <person name="Firek B.A."/>
            <person name="Baker R."/>
            <person name="Thomas B.C."/>
            <person name="Morowitz M.J."/>
            <person name="Banfield J.F."/>
        </authorList>
    </citation>
    <scope>NUCLEOTIDE SEQUENCE [LARGE SCALE GENOMIC DNA]</scope>
    <source>
        <strain evidence="3">S2_005_002_R2_34</strain>
    </source>
</reference>
<organism evidence="3 4">
    <name type="scientific">Rhodovulum sulfidophilum</name>
    <name type="common">Rhodobacter sulfidophilus</name>
    <dbReference type="NCBI Taxonomy" id="35806"/>
    <lineage>
        <taxon>Bacteria</taxon>
        <taxon>Pseudomonadati</taxon>
        <taxon>Pseudomonadota</taxon>
        <taxon>Alphaproteobacteria</taxon>
        <taxon>Rhodobacterales</taxon>
        <taxon>Paracoccaceae</taxon>
        <taxon>Rhodovulum</taxon>
    </lineage>
</organism>
<evidence type="ECO:0000256" key="2">
    <source>
        <dbReference type="ARBA" id="ARBA00022638"/>
    </source>
</evidence>
<name>A0A2W5PM43_RHOSU</name>
<dbReference type="InterPro" id="IPR023347">
    <property type="entry name" value="Lysozyme_dom_sf"/>
</dbReference>
<dbReference type="AlphaFoldDB" id="A0A2W5PM43"/>
<comment type="caution">
    <text evidence="3">The sequence shown here is derived from an EMBL/GenBank/DDBJ whole genome shotgun (WGS) entry which is preliminary data.</text>
</comment>
<dbReference type="GO" id="GO:0003796">
    <property type="term" value="F:lysozyme activity"/>
    <property type="evidence" value="ECO:0007669"/>
    <property type="project" value="InterPro"/>
</dbReference>
<dbReference type="GO" id="GO:0031640">
    <property type="term" value="P:killing of cells of another organism"/>
    <property type="evidence" value="ECO:0007669"/>
    <property type="project" value="UniProtKB-KW"/>
</dbReference>
<keyword evidence="2" id="KW-0081">Bacteriolytic enzyme</keyword>
<evidence type="ECO:0000313" key="3">
    <source>
        <dbReference type="EMBL" id="PZQ45707.1"/>
    </source>
</evidence>
<keyword evidence="1" id="KW-0929">Antimicrobial</keyword>
<dbReference type="Proteomes" id="UP000249185">
    <property type="component" value="Unassembled WGS sequence"/>
</dbReference>
<dbReference type="Gene3D" id="1.10.530.40">
    <property type="match status" value="1"/>
</dbReference>
<evidence type="ECO:0000256" key="1">
    <source>
        <dbReference type="ARBA" id="ARBA00022529"/>
    </source>
</evidence>
<dbReference type="GO" id="GO:0042742">
    <property type="term" value="P:defense response to bacterium"/>
    <property type="evidence" value="ECO:0007669"/>
    <property type="project" value="UniProtKB-KW"/>
</dbReference>
<protein>
    <submittedName>
        <fullName evidence="3">Uncharacterized protein</fullName>
    </submittedName>
</protein>
<evidence type="ECO:0000313" key="4">
    <source>
        <dbReference type="Proteomes" id="UP000249185"/>
    </source>
</evidence>
<dbReference type="EMBL" id="QFPW01000042">
    <property type="protein sequence ID" value="PZQ45707.1"/>
    <property type="molecule type" value="Genomic_DNA"/>
</dbReference>